<evidence type="ECO:0000256" key="3">
    <source>
        <dbReference type="PROSITE-ProRule" id="PRU00023"/>
    </source>
</evidence>
<feature type="repeat" description="ANK" evidence="3">
    <location>
        <begin position="380"/>
        <end position="401"/>
    </location>
</feature>
<accession>A0A0B7KNM9</accession>
<evidence type="ECO:0000256" key="1">
    <source>
        <dbReference type="ARBA" id="ARBA00022737"/>
    </source>
</evidence>
<evidence type="ECO:0000256" key="2">
    <source>
        <dbReference type="ARBA" id="ARBA00023043"/>
    </source>
</evidence>
<sequence>MYFQTLPQEVVAKILDIVRLIEPHKVDFLNQRLVCRHFDDQISRLVLKHAEPLALDIGRRHNWRPGIEWMLITKARIHFRDFVGPFAFLHDAAAYLAAKNLIPNLTHDDALVAACRAVVSAHDPSWVVNHLVTWELGNSLPERIWPLRSYTSKRLNPAWVPVSEVDTNIHLGTLQVLLAHGNALAIEQFIRSCGLSKGHMQSVHLAFGSVLSVAIVFARDIAIFTLVEEYGIDTTVMTVDGKSKNGLLYACEMNRSAAAYMLLEVPRDVQVNFQDALGHSALNWAARRGWVEVAEALLARDDIDLNIATKWGETPLGAAARQDHEHIARLLLDKTGGKPPMVYTRYSPMWLAFECGSTNVVRLFLERLGTDFEVNQVMRKGFTPLTLAASKGYTSIVRMLLAFPNIDLDKPIDRQALTPLLLACANGHAEIARMLLDRGADVTRKAFGRLPFQMAMDHGHADLLAVLINDTIESNDEARTALLWFAVDTRHEIGLLKRVLASAQFRRNRVDQLGRLLVHSVVYGLVEIVRELLSHAEVDPNFTRGFPSDKTPLLRAIYCPAATDLIPLLLAREDVDVNKVTSGGTALASAAARNASPAIAALLRYPGIDVNFCPTQSKGANRHLRMNQPRNFFPSRKPPFKSYLKDNIYRQEPPLLVAATENNIEAVSLLCEDPRVDLGTKDSFGRTALWWAVRHASRRMAVLILRSPRMTEEIINAQDEDGWAALHVAANYGLHKIVEKLLERPDIDPNLRISDGWTALHMSAGNCNKAVTRMLLGHPKIDPTIKLDNDLTPFGLHEGCECGLQSMDPEGVKEHGLEQELSNSEGRAVSDGREDMDISN</sequence>
<dbReference type="InterPro" id="IPR002110">
    <property type="entry name" value="Ankyrin_rpt"/>
</dbReference>
<dbReference type="PROSITE" id="PS50088">
    <property type="entry name" value="ANK_REPEAT"/>
    <property type="match status" value="2"/>
</dbReference>
<keyword evidence="2 3" id="KW-0040">ANK repeat</keyword>
<evidence type="ECO:0000256" key="4">
    <source>
        <dbReference type="SAM" id="MobiDB-lite"/>
    </source>
</evidence>
<dbReference type="EMBL" id="CDPU01000065">
    <property type="protein sequence ID" value="CEO56366.1"/>
    <property type="molecule type" value="Genomic_DNA"/>
</dbReference>
<dbReference type="SUPFAM" id="SSF48403">
    <property type="entry name" value="Ankyrin repeat"/>
    <property type="match status" value="2"/>
</dbReference>
<organism evidence="5">
    <name type="scientific">Bionectria ochroleuca</name>
    <name type="common">Gliocladium roseum</name>
    <dbReference type="NCBI Taxonomy" id="29856"/>
    <lineage>
        <taxon>Eukaryota</taxon>
        <taxon>Fungi</taxon>
        <taxon>Dikarya</taxon>
        <taxon>Ascomycota</taxon>
        <taxon>Pezizomycotina</taxon>
        <taxon>Sordariomycetes</taxon>
        <taxon>Hypocreomycetidae</taxon>
        <taxon>Hypocreales</taxon>
        <taxon>Bionectriaceae</taxon>
        <taxon>Clonostachys</taxon>
    </lineage>
</organism>
<dbReference type="Gene3D" id="1.25.40.20">
    <property type="entry name" value="Ankyrin repeat-containing domain"/>
    <property type="match status" value="4"/>
</dbReference>
<keyword evidence="1" id="KW-0677">Repeat</keyword>
<feature type="region of interest" description="Disordered" evidence="4">
    <location>
        <begin position="807"/>
        <end position="840"/>
    </location>
</feature>
<dbReference type="PANTHER" id="PTHR24198">
    <property type="entry name" value="ANKYRIN REPEAT AND PROTEIN KINASE DOMAIN-CONTAINING PROTEIN"/>
    <property type="match status" value="1"/>
</dbReference>
<reference evidence="5" key="1">
    <citation type="submission" date="2015-01" db="EMBL/GenBank/DDBJ databases">
        <authorList>
            <person name="Durling Mikael"/>
        </authorList>
    </citation>
    <scope>NUCLEOTIDE SEQUENCE</scope>
</reference>
<dbReference type="AlphaFoldDB" id="A0A0B7KNM9"/>
<protein>
    <submittedName>
        <fullName evidence="5">Uncharacterized protein</fullName>
    </submittedName>
</protein>
<dbReference type="Pfam" id="PF12796">
    <property type="entry name" value="Ank_2"/>
    <property type="match status" value="3"/>
</dbReference>
<name>A0A0B7KNM9_BIOOC</name>
<feature type="repeat" description="ANK" evidence="3">
    <location>
        <begin position="415"/>
        <end position="447"/>
    </location>
</feature>
<dbReference type="InterPro" id="IPR036770">
    <property type="entry name" value="Ankyrin_rpt-contain_sf"/>
</dbReference>
<gene>
    <name evidence="5" type="ORF">BN869_000012424_1</name>
</gene>
<dbReference type="SMART" id="SM00248">
    <property type="entry name" value="ANK"/>
    <property type="match status" value="14"/>
</dbReference>
<feature type="compositionally biased region" description="Basic and acidic residues" evidence="4">
    <location>
        <begin position="828"/>
        <end position="840"/>
    </location>
</feature>
<proteinExistence type="predicted"/>
<evidence type="ECO:0000313" key="5">
    <source>
        <dbReference type="EMBL" id="CEO56366.1"/>
    </source>
</evidence>
<dbReference type="PROSITE" id="PS50297">
    <property type="entry name" value="ANK_REP_REGION"/>
    <property type="match status" value="2"/>
</dbReference>
<dbReference type="PANTHER" id="PTHR24198:SF165">
    <property type="entry name" value="ANKYRIN REPEAT-CONTAINING PROTEIN-RELATED"/>
    <property type="match status" value="1"/>
</dbReference>
<dbReference type="PRINTS" id="PR01415">
    <property type="entry name" value="ANKYRIN"/>
</dbReference>